<keyword evidence="3" id="KW-1185">Reference proteome</keyword>
<dbReference type="Pfam" id="PF11518">
    <property type="entry name" value="DUF3221"/>
    <property type="match status" value="1"/>
</dbReference>
<accession>A0A4Y8LNT8</accession>
<feature type="chain" id="PRO_5021284353" evidence="1">
    <location>
        <begin position="23"/>
        <end position="199"/>
    </location>
</feature>
<evidence type="ECO:0000313" key="3">
    <source>
        <dbReference type="Proteomes" id="UP000297900"/>
    </source>
</evidence>
<name>A0A4Y8LNT8_9BACL</name>
<dbReference type="Proteomes" id="UP000297900">
    <property type="component" value="Unassembled WGS sequence"/>
</dbReference>
<dbReference type="InterPro" id="IPR021598">
    <property type="entry name" value="DUF3221"/>
</dbReference>
<gene>
    <name evidence="2" type="ORF">E2980_21190</name>
</gene>
<organism evidence="2 3">
    <name type="scientific">Cohnella luojiensis</name>
    <dbReference type="NCBI Taxonomy" id="652876"/>
    <lineage>
        <taxon>Bacteria</taxon>
        <taxon>Bacillati</taxon>
        <taxon>Bacillota</taxon>
        <taxon>Bacilli</taxon>
        <taxon>Bacillales</taxon>
        <taxon>Paenibacillaceae</taxon>
        <taxon>Cohnella</taxon>
    </lineage>
</organism>
<dbReference type="PROSITE" id="PS51257">
    <property type="entry name" value="PROKAR_LIPOPROTEIN"/>
    <property type="match status" value="1"/>
</dbReference>
<dbReference type="AlphaFoldDB" id="A0A4Y8LNT8"/>
<proteinExistence type="predicted"/>
<dbReference type="EMBL" id="SOMN01000043">
    <property type="protein sequence ID" value="TFE22669.1"/>
    <property type="molecule type" value="Genomic_DNA"/>
</dbReference>
<dbReference type="OrthoDB" id="2679107at2"/>
<protein>
    <submittedName>
        <fullName evidence="2">DUF3221 domain-containing protein</fullName>
    </submittedName>
</protein>
<keyword evidence="1" id="KW-0732">Signal</keyword>
<sequence>MRKNILLTIMIGLLILALTACGNKPNDNPAGPGTDSSVQDPDMKGTITAIDGNRVLIVDKLPNAPDDSNPMAIWVDFPAEAVADVKVGYKVKAWSLDGVMLESYPMQTKGSRLEIVSADIGTGDLQGTITEVRLDENDVTKSYVVIDGNEYGLLPITVYWRGDSPVDISVLKIGVQVEAWFPGYQVMNEKQITQLRIVD</sequence>
<evidence type="ECO:0000256" key="1">
    <source>
        <dbReference type="SAM" id="SignalP"/>
    </source>
</evidence>
<reference evidence="2 3" key="1">
    <citation type="submission" date="2019-03" db="EMBL/GenBank/DDBJ databases">
        <title>Cohnella endophytica sp. nov., a novel endophytic bacterium isolated from bark of Sonneratia apetala.</title>
        <authorList>
            <person name="Tuo L."/>
        </authorList>
    </citation>
    <scope>NUCLEOTIDE SEQUENCE [LARGE SCALE GENOMIC DNA]</scope>
    <source>
        <strain evidence="2 3">CCTCC AB 208254</strain>
    </source>
</reference>
<comment type="caution">
    <text evidence="2">The sequence shown here is derived from an EMBL/GenBank/DDBJ whole genome shotgun (WGS) entry which is preliminary data.</text>
</comment>
<dbReference type="RefSeq" id="WP_135154247.1">
    <property type="nucleotide sequence ID" value="NZ_SOMN01000043.1"/>
</dbReference>
<feature type="signal peptide" evidence="1">
    <location>
        <begin position="1"/>
        <end position="22"/>
    </location>
</feature>
<evidence type="ECO:0000313" key="2">
    <source>
        <dbReference type="EMBL" id="TFE22669.1"/>
    </source>
</evidence>